<name>A0A501Q1P9_9FLAO</name>
<evidence type="ECO:0000313" key="2">
    <source>
        <dbReference type="Proteomes" id="UP000319175"/>
    </source>
</evidence>
<organism evidence="1 2">
    <name type="scientific">Flavobacterium microcysteis</name>
    <dbReference type="NCBI Taxonomy" id="2596891"/>
    <lineage>
        <taxon>Bacteria</taxon>
        <taxon>Pseudomonadati</taxon>
        <taxon>Bacteroidota</taxon>
        <taxon>Flavobacteriia</taxon>
        <taxon>Flavobacteriales</taxon>
        <taxon>Flavobacteriaceae</taxon>
        <taxon>Flavobacterium</taxon>
    </lineage>
</organism>
<gene>
    <name evidence="1" type="ORF">FJA49_17200</name>
</gene>
<evidence type="ECO:0000313" key="1">
    <source>
        <dbReference type="EMBL" id="TPD65916.1"/>
    </source>
</evidence>
<accession>A0A501Q1P9</accession>
<dbReference type="Proteomes" id="UP000319175">
    <property type="component" value="Unassembled WGS sequence"/>
</dbReference>
<reference evidence="1 2" key="1">
    <citation type="submission" date="2019-06" db="EMBL/GenBank/DDBJ databases">
        <title>Flavobacterium sp. MaA-Y11 from geoumgang.</title>
        <authorList>
            <person name="Jeong S."/>
        </authorList>
    </citation>
    <scope>NUCLEOTIDE SEQUENCE [LARGE SCALE GENOMIC DNA]</scope>
    <source>
        <strain evidence="1 2">MaA-Y11</strain>
    </source>
</reference>
<keyword evidence="2" id="KW-1185">Reference proteome</keyword>
<comment type="caution">
    <text evidence="1">The sequence shown here is derived from an EMBL/GenBank/DDBJ whole genome shotgun (WGS) entry which is preliminary data.</text>
</comment>
<dbReference type="OrthoDB" id="1494053at2"/>
<dbReference type="RefSeq" id="WP_140002524.1">
    <property type="nucleotide sequence ID" value="NZ_VFJE01000056.1"/>
</dbReference>
<sequence length="221" mass="25765">MDDQAYISLYHELTQKAMDSLFEKFKVNPKMILTESDLKCWLFLELTNEIESQQNSTLSVHTEVTHYPRLPQDINKLFMRDLTILDSDKLELNDALWDTTATQGNNALHKGFMHDGPAMHFELKLIRQGQSENSNLTLDVSDIANLNNVNASNRAYTIVWGSKNERFDIKHLTTTLKDSFDDFNRAELIRNDLLRFYLFDTNTLRAYKLDDEKNLLEINKI</sequence>
<dbReference type="EMBL" id="VFJE01000056">
    <property type="protein sequence ID" value="TPD65916.1"/>
    <property type="molecule type" value="Genomic_DNA"/>
</dbReference>
<protein>
    <submittedName>
        <fullName evidence="1">Uncharacterized protein</fullName>
    </submittedName>
</protein>
<dbReference type="AlphaFoldDB" id="A0A501Q1P9"/>
<proteinExistence type="predicted"/>